<accession>A0A3L7DX02</accession>
<dbReference type="PANTHER" id="PTHR40036">
    <property type="entry name" value="MACROCIN O-METHYLTRANSFERASE"/>
    <property type="match status" value="1"/>
</dbReference>
<proteinExistence type="predicted"/>
<organism evidence="1 2">
    <name type="scientific">Seongchinamella sediminis</name>
    <dbReference type="NCBI Taxonomy" id="2283635"/>
    <lineage>
        <taxon>Bacteria</taxon>
        <taxon>Pseudomonadati</taxon>
        <taxon>Pseudomonadota</taxon>
        <taxon>Gammaproteobacteria</taxon>
        <taxon>Cellvibrionales</taxon>
        <taxon>Halieaceae</taxon>
        <taxon>Seongchinamella</taxon>
    </lineage>
</organism>
<dbReference type="OrthoDB" id="9799872at2"/>
<dbReference type="SUPFAM" id="SSF53335">
    <property type="entry name" value="S-adenosyl-L-methionine-dependent methyltransferases"/>
    <property type="match status" value="1"/>
</dbReference>
<dbReference type="AlphaFoldDB" id="A0A3L7DX02"/>
<comment type="caution">
    <text evidence="1">The sequence shown here is derived from an EMBL/GenBank/DDBJ whole genome shotgun (WGS) entry which is preliminary data.</text>
</comment>
<dbReference type="PANTHER" id="PTHR40036:SF1">
    <property type="entry name" value="MACROCIN O-METHYLTRANSFERASE"/>
    <property type="match status" value="1"/>
</dbReference>
<reference evidence="1 2" key="1">
    <citation type="submission" date="2018-07" db="EMBL/GenBank/DDBJ databases">
        <title>Halioglobus sp. genome submission.</title>
        <authorList>
            <person name="Ye M.-Q."/>
            <person name="Du Z.-J."/>
        </authorList>
    </citation>
    <scope>NUCLEOTIDE SEQUENCE [LARGE SCALE GENOMIC DNA]</scope>
    <source>
        <strain evidence="1 2">U0301</strain>
    </source>
</reference>
<gene>
    <name evidence="1" type="ORF">DWB85_16125</name>
</gene>
<sequence length="243" mass="28113">MVIKTSLKKLLRILGYKIEKIDKLEESIPADYNHSPFLPRIYRGALDRYLYFKDMIEKVQSVEGDIVECGVSIGHGALLFTLLSDYINVPRVYYGFDSFEGFPAPVEKDESTPIKGQGFWANPPDTVLKVLRDGRIKEEVIHERIRLMKGWFDETIPQHKGKIALLHLDCDLYESYKLSLELLYDKVQPGGVIMFDEYNDSRWPGATKAIDEFFEGKEEVIQPHAKCTWKYYVVKSSYLKSDD</sequence>
<evidence type="ECO:0000313" key="2">
    <source>
        <dbReference type="Proteomes" id="UP000265509"/>
    </source>
</evidence>
<protein>
    <recommendedName>
        <fullName evidence="3">Macrocin O-methyltransferase</fullName>
    </recommendedName>
</protein>
<evidence type="ECO:0008006" key="3">
    <source>
        <dbReference type="Google" id="ProtNLM"/>
    </source>
</evidence>
<dbReference type="Proteomes" id="UP000265509">
    <property type="component" value="Unassembled WGS sequence"/>
</dbReference>
<dbReference type="Gene3D" id="3.40.50.150">
    <property type="entry name" value="Vaccinia Virus protein VP39"/>
    <property type="match status" value="1"/>
</dbReference>
<dbReference type="Pfam" id="PF05711">
    <property type="entry name" value="TylF"/>
    <property type="match status" value="1"/>
</dbReference>
<name>A0A3L7DX02_9GAMM</name>
<dbReference type="InterPro" id="IPR029063">
    <property type="entry name" value="SAM-dependent_MTases_sf"/>
</dbReference>
<dbReference type="RefSeq" id="WP_117956594.1">
    <property type="nucleotide sequence ID" value="NZ_QRAN01000020.1"/>
</dbReference>
<evidence type="ECO:0000313" key="1">
    <source>
        <dbReference type="EMBL" id="RLQ20773.1"/>
    </source>
</evidence>
<keyword evidence="2" id="KW-1185">Reference proteome</keyword>
<dbReference type="EMBL" id="QRAN01000020">
    <property type="protein sequence ID" value="RLQ20773.1"/>
    <property type="molecule type" value="Genomic_DNA"/>
</dbReference>
<dbReference type="InterPro" id="IPR008884">
    <property type="entry name" value="TylF_MeTrfase"/>
</dbReference>